<protein>
    <submittedName>
        <fullName evidence="1">Uncharacterized protein</fullName>
    </submittedName>
</protein>
<proteinExistence type="predicted"/>
<dbReference type="GeneID" id="64218832"/>
<evidence type="ECO:0000313" key="1">
    <source>
        <dbReference type="EMBL" id="ARF66593.1"/>
    </source>
</evidence>
<evidence type="ECO:0000313" key="2">
    <source>
        <dbReference type="Proteomes" id="UP000192727"/>
    </source>
</evidence>
<gene>
    <name evidence="1" type="ORF">B7C51_00435</name>
</gene>
<dbReference type="Gene3D" id="3.30.470.20">
    <property type="entry name" value="ATP-grasp fold, B domain"/>
    <property type="match status" value="1"/>
</dbReference>
<organism evidence="1 2">
    <name type="scientific">Paenibacillus larvae subsp. pulvifaciens</name>
    <dbReference type="NCBI Taxonomy" id="1477"/>
    <lineage>
        <taxon>Bacteria</taxon>
        <taxon>Bacillati</taxon>
        <taxon>Bacillota</taxon>
        <taxon>Bacilli</taxon>
        <taxon>Bacillales</taxon>
        <taxon>Paenibacillaceae</taxon>
        <taxon>Paenibacillus</taxon>
    </lineage>
</organism>
<dbReference type="EMBL" id="CP020557">
    <property type="protein sequence ID" value="ARF66593.1"/>
    <property type="molecule type" value="Genomic_DNA"/>
</dbReference>
<dbReference type="SUPFAM" id="SSF56059">
    <property type="entry name" value="Glutathione synthetase ATP-binding domain-like"/>
    <property type="match status" value="1"/>
</dbReference>
<dbReference type="AlphaFoldDB" id="A0A1U9YS79"/>
<sequence>MNHRKRIASKWEKHKILLDEKLLKKYLPATFKYSKDKLEEMLEQYGMVYIKPEKGYGGKGIIRAEQLNGPIVTYKYHYKKNVHQCETFDELSDAIEGHLKAYSRQFLIQKGIYMLRYKGVPFDLRVMVQLSPSENWEATGVIGRTADPKRAVTNVKSGGKAVPVEKLLAKHMPKEKHSFITFIKKIGVKCAKQLQTKYPNLKEIGVDIAVDTDHHPWILEVNTLPAIYGFKILKDKSIYKTMKLYSKAYNNK</sequence>
<name>A0A1U9YS79_9BACL</name>
<dbReference type="Pfam" id="PF14398">
    <property type="entry name" value="ATPgrasp_YheCD"/>
    <property type="match status" value="1"/>
</dbReference>
<reference evidence="1 2" key="1">
    <citation type="submission" date="2017-03" db="EMBL/GenBank/DDBJ databases">
        <title>Paenibacillus larvae genome sequencing.</title>
        <authorList>
            <person name="Dingman D.W."/>
        </authorList>
    </citation>
    <scope>NUCLEOTIDE SEQUENCE [LARGE SCALE GENOMIC DNA]</scope>
    <source>
        <strain evidence="1 2">SAG 10367</strain>
    </source>
</reference>
<accession>A0A1U9YS79</accession>
<dbReference type="Proteomes" id="UP000192727">
    <property type="component" value="Chromosome"/>
</dbReference>
<dbReference type="InterPro" id="IPR026838">
    <property type="entry name" value="YheC/D"/>
</dbReference>
<dbReference type="RefSeq" id="WP_023483525.1">
    <property type="nucleotide sequence ID" value="NZ_CP019794.1"/>
</dbReference>